<evidence type="ECO:0000256" key="3">
    <source>
        <dbReference type="ARBA" id="ARBA00022989"/>
    </source>
</evidence>
<dbReference type="InterPro" id="IPR002035">
    <property type="entry name" value="VWF_A"/>
</dbReference>
<organism evidence="7 8">
    <name type="scientific">Flavihumibacter fluminis</name>
    <dbReference type="NCBI Taxonomy" id="2909236"/>
    <lineage>
        <taxon>Bacteria</taxon>
        <taxon>Pseudomonadati</taxon>
        <taxon>Bacteroidota</taxon>
        <taxon>Chitinophagia</taxon>
        <taxon>Chitinophagales</taxon>
        <taxon>Chitinophagaceae</taxon>
        <taxon>Flavihumibacter</taxon>
    </lineage>
</organism>
<proteinExistence type="predicted"/>
<dbReference type="InterPro" id="IPR050768">
    <property type="entry name" value="UPF0353/GerABKA_families"/>
</dbReference>
<evidence type="ECO:0000313" key="8">
    <source>
        <dbReference type="Proteomes" id="UP001200145"/>
    </source>
</evidence>
<dbReference type="PANTHER" id="PTHR22550">
    <property type="entry name" value="SPORE GERMINATION PROTEIN"/>
    <property type="match status" value="1"/>
</dbReference>
<keyword evidence="2 5" id="KW-0812">Transmembrane</keyword>
<keyword evidence="1" id="KW-1003">Cell membrane</keyword>
<evidence type="ECO:0000259" key="6">
    <source>
        <dbReference type="PROSITE" id="PS50234"/>
    </source>
</evidence>
<protein>
    <submittedName>
        <fullName evidence="7">VWA domain-containing protein</fullName>
    </submittedName>
</protein>
<dbReference type="Gene3D" id="3.40.50.410">
    <property type="entry name" value="von Willebrand factor, type A domain"/>
    <property type="match status" value="1"/>
</dbReference>
<sequence length="332" mass="36413">MFRFEHPYWLAALILVPVLVILFVNAQRIRKQKLALLGDPGLVKALTGSFSPARHIRKFILVLVALVCLALSIANPQLKGASLDQSRQGLDVMLIMDVSKSMLAQDIKPNRLERSRQLTSILIDQLSNNRLGMIWFAGRAYLQMPLTTDLSAAKLFLQNAGPAAVPTQGTVIGEALKLAGNSFNTKEQKYKAVILISDGEDHDPEALEVVERLVESGVMINTVGVGSIAGTTIIDPETGETKKDANGNVVISKLNEEQLRNLAVKGNGTYVYLQDPSSAAQTLLAQLDGIEKKQLESSDSVQYNSFFYVLLLLTLLLLITEIFISERKTVLQ</sequence>
<evidence type="ECO:0000256" key="4">
    <source>
        <dbReference type="ARBA" id="ARBA00023136"/>
    </source>
</evidence>
<keyword evidence="8" id="KW-1185">Reference proteome</keyword>
<evidence type="ECO:0000256" key="5">
    <source>
        <dbReference type="SAM" id="Phobius"/>
    </source>
</evidence>
<keyword evidence="3 5" id="KW-1133">Transmembrane helix</keyword>
<dbReference type="SUPFAM" id="SSF53300">
    <property type="entry name" value="vWA-like"/>
    <property type="match status" value="1"/>
</dbReference>
<feature type="transmembrane region" description="Helical" evidence="5">
    <location>
        <begin position="305"/>
        <end position="324"/>
    </location>
</feature>
<dbReference type="RefSeq" id="WP_234867667.1">
    <property type="nucleotide sequence ID" value="NZ_JAKEVY010000004.1"/>
</dbReference>
<dbReference type="EMBL" id="JAKEVY010000004">
    <property type="protein sequence ID" value="MCF1716454.1"/>
    <property type="molecule type" value="Genomic_DNA"/>
</dbReference>
<dbReference type="PANTHER" id="PTHR22550:SF5">
    <property type="entry name" value="LEUCINE ZIPPER PROTEIN 4"/>
    <property type="match status" value="1"/>
</dbReference>
<evidence type="ECO:0000256" key="2">
    <source>
        <dbReference type="ARBA" id="ARBA00022692"/>
    </source>
</evidence>
<dbReference type="PROSITE" id="PS50234">
    <property type="entry name" value="VWFA"/>
    <property type="match status" value="1"/>
</dbReference>
<accession>A0ABS9BNS3</accession>
<evidence type="ECO:0000313" key="7">
    <source>
        <dbReference type="EMBL" id="MCF1716454.1"/>
    </source>
</evidence>
<dbReference type="Pfam" id="PF13519">
    <property type="entry name" value="VWA_2"/>
    <property type="match status" value="1"/>
</dbReference>
<gene>
    <name evidence="7" type="ORF">L0U88_17570</name>
</gene>
<reference evidence="7 8" key="1">
    <citation type="submission" date="2022-01" db="EMBL/GenBank/DDBJ databases">
        <title>Flavihumibacter sp. nov., isolated from sediment of a river.</title>
        <authorList>
            <person name="Liu H."/>
        </authorList>
    </citation>
    <scope>NUCLEOTIDE SEQUENCE [LARGE SCALE GENOMIC DNA]</scope>
    <source>
        <strain evidence="7 8">RY-1</strain>
    </source>
</reference>
<evidence type="ECO:0000256" key="1">
    <source>
        <dbReference type="ARBA" id="ARBA00022475"/>
    </source>
</evidence>
<feature type="domain" description="VWFA" evidence="6">
    <location>
        <begin position="91"/>
        <end position="287"/>
    </location>
</feature>
<name>A0ABS9BNS3_9BACT</name>
<dbReference type="Proteomes" id="UP001200145">
    <property type="component" value="Unassembled WGS sequence"/>
</dbReference>
<keyword evidence="4 5" id="KW-0472">Membrane</keyword>
<dbReference type="InterPro" id="IPR036465">
    <property type="entry name" value="vWFA_dom_sf"/>
</dbReference>
<feature type="transmembrane region" description="Helical" evidence="5">
    <location>
        <begin position="59"/>
        <end position="78"/>
    </location>
</feature>
<dbReference type="SMART" id="SM00327">
    <property type="entry name" value="VWA"/>
    <property type="match status" value="1"/>
</dbReference>
<comment type="caution">
    <text evidence="7">The sequence shown here is derived from an EMBL/GenBank/DDBJ whole genome shotgun (WGS) entry which is preliminary data.</text>
</comment>
<feature type="transmembrane region" description="Helical" evidence="5">
    <location>
        <begin position="6"/>
        <end position="24"/>
    </location>
</feature>